<evidence type="ECO:0000256" key="1">
    <source>
        <dbReference type="ARBA" id="ARBA00022741"/>
    </source>
</evidence>
<dbReference type="PROSITE" id="PS50045">
    <property type="entry name" value="SIGMA54_INTERACT_4"/>
    <property type="match status" value="1"/>
</dbReference>
<dbReference type="SUPFAM" id="SSF52540">
    <property type="entry name" value="P-loop containing nucleoside triphosphate hydrolases"/>
    <property type="match status" value="1"/>
</dbReference>
<dbReference type="Gene3D" id="1.10.8.60">
    <property type="match status" value="1"/>
</dbReference>
<dbReference type="GO" id="GO:0003677">
    <property type="term" value="F:DNA binding"/>
    <property type="evidence" value="ECO:0007669"/>
    <property type="project" value="UniProtKB-KW"/>
</dbReference>
<dbReference type="PROSITE" id="PS00688">
    <property type="entry name" value="SIGMA54_INTERACT_3"/>
    <property type="match status" value="1"/>
</dbReference>
<accession>A0A5B8YA34</accession>
<evidence type="ECO:0000259" key="7">
    <source>
        <dbReference type="PROSITE" id="PS50045"/>
    </source>
</evidence>
<keyword evidence="5" id="KW-0804">Transcription</keyword>
<dbReference type="InterPro" id="IPR058031">
    <property type="entry name" value="AAA_lid_NorR"/>
</dbReference>
<evidence type="ECO:0000313" key="9">
    <source>
        <dbReference type="Proteomes" id="UP000315995"/>
    </source>
</evidence>
<gene>
    <name evidence="8" type="ORF">FIV42_19920</name>
</gene>
<keyword evidence="6" id="KW-0175">Coiled coil</keyword>
<dbReference type="InterPro" id="IPR025943">
    <property type="entry name" value="Sigma_54_int_dom_ATP-bd_2"/>
</dbReference>
<evidence type="ECO:0000313" key="8">
    <source>
        <dbReference type="EMBL" id="QDG52926.1"/>
    </source>
</evidence>
<name>A0A4Y6PX91_PERCE</name>
<dbReference type="InterPro" id="IPR027417">
    <property type="entry name" value="P-loop_NTPase"/>
</dbReference>
<evidence type="ECO:0000256" key="6">
    <source>
        <dbReference type="SAM" id="Coils"/>
    </source>
</evidence>
<dbReference type="Pfam" id="PF00158">
    <property type="entry name" value="Sigma54_activat"/>
    <property type="match status" value="1"/>
</dbReference>
<dbReference type="PROSITE" id="PS00676">
    <property type="entry name" value="SIGMA54_INTERACT_2"/>
    <property type="match status" value="1"/>
</dbReference>
<dbReference type="CDD" id="cd00009">
    <property type="entry name" value="AAA"/>
    <property type="match status" value="1"/>
</dbReference>
<dbReference type="PROSITE" id="PS00675">
    <property type="entry name" value="SIGMA54_INTERACT_1"/>
    <property type="match status" value="1"/>
</dbReference>
<evidence type="ECO:0000256" key="2">
    <source>
        <dbReference type="ARBA" id="ARBA00022840"/>
    </source>
</evidence>
<keyword evidence="3" id="KW-0805">Transcription regulation</keyword>
<dbReference type="Gene3D" id="3.40.50.300">
    <property type="entry name" value="P-loop containing nucleotide triphosphate hydrolases"/>
    <property type="match status" value="1"/>
</dbReference>
<reference evidence="8 9" key="1">
    <citation type="submission" date="2019-06" db="EMBL/GenBank/DDBJ databases">
        <title>Persicimonas caeni gen. nov., sp. nov., a predatory bacterium isolated from solar saltern.</title>
        <authorList>
            <person name="Wang S."/>
        </authorList>
    </citation>
    <scope>NUCLEOTIDE SEQUENCE [LARGE SCALE GENOMIC DNA]</scope>
    <source>
        <strain evidence="8 9">YN101</strain>
    </source>
</reference>
<dbReference type="OrthoDB" id="5488837at2"/>
<dbReference type="AlphaFoldDB" id="A0A4Y6PX91"/>
<dbReference type="InterPro" id="IPR025662">
    <property type="entry name" value="Sigma_54_int_dom_ATP-bd_1"/>
</dbReference>
<keyword evidence="1" id="KW-0547">Nucleotide-binding</keyword>
<feature type="domain" description="Sigma-54 factor interaction" evidence="7">
    <location>
        <begin position="254"/>
        <end position="484"/>
    </location>
</feature>
<evidence type="ECO:0000256" key="4">
    <source>
        <dbReference type="ARBA" id="ARBA00023125"/>
    </source>
</evidence>
<dbReference type="GO" id="GO:0006355">
    <property type="term" value="P:regulation of DNA-templated transcription"/>
    <property type="evidence" value="ECO:0007669"/>
    <property type="project" value="InterPro"/>
</dbReference>
<protein>
    <submittedName>
        <fullName evidence="8">Sigma-54-dependent Fis family transcriptional regulator</fullName>
    </submittedName>
</protein>
<dbReference type="InterPro" id="IPR025944">
    <property type="entry name" value="Sigma_54_int_dom_CS"/>
</dbReference>
<evidence type="ECO:0000256" key="5">
    <source>
        <dbReference type="ARBA" id="ARBA00023163"/>
    </source>
</evidence>
<dbReference type="GO" id="GO:0005524">
    <property type="term" value="F:ATP binding"/>
    <property type="evidence" value="ECO:0007669"/>
    <property type="project" value="UniProtKB-KW"/>
</dbReference>
<dbReference type="InterPro" id="IPR002078">
    <property type="entry name" value="Sigma_54_int"/>
</dbReference>
<proteinExistence type="predicted"/>
<accession>A0A4Y6PX91</accession>
<dbReference type="SMART" id="SM00382">
    <property type="entry name" value="AAA"/>
    <property type="match status" value="1"/>
</dbReference>
<keyword evidence="4" id="KW-0238">DNA-binding</keyword>
<dbReference type="Proteomes" id="UP000315995">
    <property type="component" value="Chromosome"/>
</dbReference>
<keyword evidence="2" id="KW-0067">ATP-binding</keyword>
<feature type="coiled-coil region" evidence="6">
    <location>
        <begin position="577"/>
        <end position="604"/>
    </location>
</feature>
<dbReference type="EMBL" id="CP041186">
    <property type="protein sequence ID" value="QDG52926.1"/>
    <property type="molecule type" value="Genomic_DNA"/>
</dbReference>
<organism evidence="8 9">
    <name type="scientific">Persicimonas caeni</name>
    <dbReference type="NCBI Taxonomy" id="2292766"/>
    <lineage>
        <taxon>Bacteria</taxon>
        <taxon>Deltaproteobacteria</taxon>
        <taxon>Bradymonadales</taxon>
        <taxon>Bradymonadaceae</taxon>
        <taxon>Persicimonas</taxon>
    </lineage>
</organism>
<dbReference type="Pfam" id="PF25601">
    <property type="entry name" value="AAA_lid_14"/>
    <property type="match status" value="1"/>
</dbReference>
<sequence length="618" mass="67717">MTLVFRVGSCTECATTAQSAAFDILQSSRQAGRLRHANGSTFPSGVPAMYARLRQLLERVANASSFEQASVELMEALAGFCRNNDDLEAPRGAEVVHGSVHLRSSRAYRRLIPHAFATGGKAGDVVRSAELWSWVSRWRRALIIDTALLQVIIPSGDGERMDLDASHDDIELTASVRRYLDQQASHILVLPLLDLSQALAGMVTLEFDAADQIGEVFPPPALVETLQTVVDAAAPRLLTRPPRANQGFETDELLPVAGPTMTPVLELLAAFARHGETLLLSGQTGTGKSRLARWCHAQSPRADGPFEVLDLMTIPETMHMARLMGWKRGAFTGATSNVDGAVSRAHGGTLFIDEIDKLSADTQAGLLQLLEDRSYRVLGDNGGDRRADVRFIVGTNVDLMSQVEAGRFRRDLYYRIHVLPVQVPALDERSDEIADWARFMLARCSQQLDAGDWKFSESALLELEKQSWPGNLRQLDNVVRRTHIMARARGGEAAVTRADVLRALAMENPTAPSISDHLRRAAHAFVQLALTGDGHGRPLNLELADAFAGHVLDQAVKCSPSKAKAFDLVGLGNLVEHKNHYRRYRKAQEDIAALERREAQVHAMGPLASEEAKHRGAD</sequence>
<keyword evidence="9" id="KW-1185">Reference proteome</keyword>
<dbReference type="PANTHER" id="PTHR32071">
    <property type="entry name" value="TRANSCRIPTIONAL REGULATORY PROTEIN"/>
    <property type="match status" value="1"/>
</dbReference>
<evidence type="ECO:0000256" key="3">
    <source>
        <dbReference type="ARBA" id="ARBA00023015"/>
    </source>
</evidence>
<dbReference type="InterPro" id="IPR003593">
    <property type="entry name" value="AAA+_ATPase"/>
</dbReference>